<dbReference type="SUPFAM" id="SSF49785">
    <property type="entry name" value="Galactose-binding domain-like"/>
    <property type="match status" value="1"/>
</dbReference>
<dbReference type="Gene3D" id="3.40.390.10">
    <property type="entry name" value="Collagenase (Catalytic Domain)"/>
    <property type="match status" value="1"/>
</dbReference>
<dbReference type="Gene3D" id="2.60.120.260">
    <property type="entry name" value="Galactose-binding domain-like"/>
    <property type="match status" value="1"/>
</dbReference>
<keyword evidence="1" id="KW-0645">Protease</keyword>
<feature type="domain" description="Peptidase M12B" evidence="6">
    <location>
        <begin position="209"/>
        <end position="427"/>
    </location>
</feature>
<accession>A0A556N335</accession>
<dbReference type="SUPFAM" id="SSF55486">
    <property type="entry name" value="Metalloproteases ('zincins'), catalytic domain"/>
    <property type="match status" value="1"/>
</dbReference>
<evidence type="ECO:0000313" key="9">
    <source>
        <dbReference type="Proteomes" id="UP000316008"/>
    </source>
</evidence>
<keyword evidence="9" id="KW-1185">Reference proteome</keyword>
<dbReference type="PROSITE" id="PS50215">
    <property type="entry name" value="ADAM_MEPRO"/>
    <property type="match status" value="1"/>
</dbReference>
<evidence type="ECO:0000313" key="8">
    <source>
        <dbReference type="EMBL" id="TSJ46582.1"/>
    </source>
</evidence>
<dbReference type="InterPro" id="IPR024079">
    <property type="entry name" value="MetalloPept_cat_dom_sf"/>
</dbReference>
<dbReference type="NCBIfam" id="TIGR04183">
    <property type="entry name" value="Por_Secre_tail"/>
    <property type="match status" value="1"/>
</dbReference>
<dbReference type="AlphaFoldDB" id="A0A556N335"/>
<feature type="signal peptide" evidence="5">
    <location>
        <begin position="1"/>
        <end position="23"/>
    </location>
</feature>
<dbReference type="Gene3D" id="2.60.40.10">
    <property type="entry name" value="Immunoglobulins"/>
    <property type="match status" value="1"/>
</dbReference>
<dbReference type="InterPro" id="IPR013783">
    <property type="entry name" value="Ig-like_fold"/>
</dbReference>
<name>A0A556N335_9FLAO</name>
<dbReference type="InterPro" id="IPR044023">
    <property type="entry name" value="Ig_7"/>
</dbReference>
<feature type="chain" id="PRO_5022105707" evidence="5">
    <location>
        <begin position="24"/>
        <end position="1243"/>
    </location>
</feature>
<dbReference type="Pfam" id="PF01483">
    <property type="entry name" value="P_proprotein"/>
    <property type="match status" value="1"/>
</dbReference>
<dbReference type="InterPro" id="IPR026444">
    <property type="entry name" value="Secre_tail"/>
</dbReference>
<dbReference type="Pfam" id="PF19081">
    <property type="entry name" value="Ig_7"/>
    <property type="match status" value="1"/>
</dbReference>
<organism evidence="8 9">
    <name type="scientific">Fluviicola chungangensis</name>
    <dbReference type="NCBI Taxonomy" id="2597671"/>
    <lineage>
        <taxon>Bacteria</taxon>
        <taxon>Pseudomonadati</taxon>
        <taxon>Bacteroidota</taxon>
        <taxon>Flavobacteriia</taxon>
        <taxon>Flavobacteriales</taxon>
        <taxon>Crocinitomicaceae</taxon>
        <taxon>Fluviicola</taxon>
    </lineage>
</organism>
<evidence type="ECO:0000256" key="1">
    <source>
        <dbReference type="ARBA" id="ARBA00022670"/>
    </source>
</evidence>
<comment type="caution">
    <text evidence="8">The sequence shown here is derived from an EMBL/GenBank/DDBJ whole genome shotgun (WGS) entry which is preliminary data.</text>
</comment>
<evidence type="ECO:0000259" key="6">
    <source>
        <dbReference type="PROSITE" id="PS50215"/>
    </source>
</evidence>
<dbReference type="RefSeq" id="WP_144332119.1">
    <property type="nucleotide sequence ID" value="NZ_VLPL01000002.1"/>
</dbReference>
<dbReference type="GO" id="GO:0004252">
    <property type="term" value="F:serine-type endopeptidase activity"/>
    <property type="evidence" value="ECO:0007669"/>
    <property type="project" value="InterPro"/>
</dbReference>
<feature type="region of interest" description="Disordered" evidence="4">
    <location>
        <begin position="475"/>
        <end position="501"/>
    </location>
</feature>
<evidence type="ECO:0000256" key="2">
    <source>
        <dbReference type="ARBA" id="ARBA00022729"/>
    </source>
</evidence>
<dbReference type="PROSITE" id="PS51829">
    <property type="entry name" value="P_HOMO_B"/>
    <property type="match status" value="1"/>
</dbReference>
<dbReference type="GO" id="GO:0004222">
    <property type="term" value="F:metalloendopeptidase activity"/>
    <property type="evidence" value="ECO:0007669"/>
    <property type="project" value="InterPro"/>
</dbReference>
<gene>
    <name evidence="8" type="ORF">FO442_05335</name>
</gene>
<keyword evidence="2 5" id="KW-0732">Signal</keyword>
<dbReference type="Proteomes" id="UP000316008">
    <property type="component" value="Unassembled WGS sequence"/>
</dbReference>
<evidence type="ECO:0000256" key="3">
    <source>
        <dbReference type="ARBA" id="ARBA00022801"/>
    </source>
</evidence>
<sequence length="1243" mass="129467">MKRRILLSGVFFLSVSLCSVSFSQTTKPQKGTWKMIAESEIPESGTRYIKPTKFLTFKLDISRMHQLLAQAKRIDDPNYIPVFMELPKPDGTVGTYQVHENETMSLGLAAQFPEIRSFDGIAMDNSGEVVKFDLTPQGFHAMTLIPGQSTVFIDPYSFGGGDIEHYVVYSRADYTSDKTFQCHLEEAMGTEIKGANDNIVKSFGNCTKRTYRLALSATGEYTAFHGGTVALAQAAQVTTMNRVNGVYMRDFAVTMTIIANNNLLIYTNSGTDPFTNGNPGTMINQNQTNTTTVIGSANYDIGHVFGTNSGGLAGLGVVCSSSNKARGVTGSGAPVGDAFDIDYVAHEMGHEFSGNHSFRGNTGSCSGNANGSTAMEPGSGSSIMAYAGICSPQDVQPHSDDNFHGVNMNEMHIFINAGGNTCAVSTAIPAQSAPTISGTVGSVTIPANTPFALTATATDPDGDVLTYCWEQMDNGQTGTATQPPVGTNTSGPNFRAKSPTTSGTRYFPSISSLMTGGPFTWEVLPTVNRTMNFRCTVRDNEANGGCNDHADITVTTTTSAGPFIVNYPSATGISWPGNSTQTVTWSVANTDVAPVACANVDVWISTDGGATFTVIANDVPNDGSQVITVPNTATTTAIIMVMCENGTFFDVSNNVFAITAATNDYTLNFQNSTVSACQGTDAVFTVVVGQIGSYVDPVTLSATGNPAGTTVSFTPNPATPGTNATMTITNTAGATPGTYSITVDGASTSGAHFTNGTVLISTSGVVASALTSPANAATSVPVSPNMTWTNPGVGVQYNITIATDATFTTVIESATGLTSPTYTATLLSPATTYYWKIETLNSCSAPVASATFSFTTASCMTFNATNVPVTISASGTPTVTSTMNIATGGTINDINVVNLAGTHSYISDLTIKLTSPTGTIVNLMVNPCNDEADFNLNFDDEASTATLPCPPVGGGYYIPAAALSAFDGQNMSGTWTLTISDAFNQDGGALNSWGLEICYTPATPCTPPTAATIGGTTTICPGGSTTLSVTAGTLNDATDWQWYSGSCGGTSVGSGTSLNVSAAGTYFVRGEGGCVTAGTCASVTVTQTTLNLNTTVAGTTISSAQGTATYQWINCATNTPISGATSQSFIAPANGSYAVIVTRNGCTDTSACVTISNLGIDDLNFEDVSVYPNPTNGKITVSFNKEVNLKSFVIRDVTGRLIREEKPQTTSGITFDISTEAQGVYFLNIEVGGATQSFKLIKN</sequence>
<proteinExistence type="predicted"/>
<evidence type="ECO:0000256" key="4">
    <source>
        <dbReference type="SAM" id="MobiDB-lite"/>
    </source>
</evidence>
<feature type="domain" description="P/Homo B" evidence="7">
    <location>
        <begin position="851"/>
        <end position="1004"/>
    </location>
</feature>
<dbReference type="EMBL" id="VLPL01000002">
    <property type="protein sequence ID" value="TSJ46582.1"/>
    <property type="molecule type" value="Genomic_DNA"/>
</dbReference>
<dbReference type="InterPro" id="IPR002884">
    <property type="entry name" value="P_dom"/>
</dbReference>
<dbReference type="GO" id="GO:0006508">
    <property type="term" value="P:proteolysis"/>
    <property type="evidence" value="ECO:0007669"/>
    <property type="project" value="UniProtKB-KW"/>
</dbReference>
<dbReference type="Pfam" id="PF13583">
    <property type="entry name" value="Reprolysin_4"/>
    <property type="match status" value="1"/>
</dbReference>
<dbReference type="Pfam" id="PF18962">
    <property type="entry name" value="Por_Secre_tail"/>
    <property type="match status" value="1"/>
</dbReference>
<dbReference type="InterPro" id="IPR001590">
    <property type="entry name" value="Peptidase_M12B"/>
</dbReference>
<evidence type="ECO:0000259" key="7">
    <source>
        <dbReference type="PROSITE" id="PS51829"/>
    </source>
</evidence>
<dbReference type="InterPro" id="IPR008979">
    <property type="entry name" value="Galactose-bd-like_sf"/>
</dbReference>
<reference evidence="8 9" key="1">
    <citation type="submission" date="2019-07" db="EMBL/GenBank/DDBJ databases">
        <authorList>
            <person name="Huq M.A."/>
        </authorList>
    </citation>
    <scope>NUCLEOTIDE SEQUENCE [LARGE SCALE GENOMIC DNA]</scope>
    <source>
        <strain evidence="8 9">MAH-3</strain>
    </source>
</reference>
<dbReference type="OrthoDB" id="9792152at2"/>
<evidence type="ECO:0000256" key="5">
    <source>
        <dbReference type="SAM" id="SignalP"/>
    </source>
</evidence>
<protein>
    <submittedName>
        <fullName evidence="8">T9SS type A sorting domain-containing protein</fullName>
    </submittedName>
</protein>
<keyword evidence="3" id="KW-0378">Hydrolase</keyword>